<feature type="domain" description="HD/PDEase" evidence="7">
    <location>
        <begin position="14"/>
        <end position="142"/>
    </location>
</feature>
<proteinExistence type="predicted"/>
<dbReference type="EMBL" id="JBHTKK010000010">
    <property type="protein sequence ID" value="MFD1066317.1"/>
    <property type="molecule type" value="Genomic_DNA"/>
</dbReference>
<dbReference type="CDD" id="cd00077">
    <property type="entry name" value="HDc"/>
    <property type="match status" value="1"/>
</dbReference>
<evidence type="ECO:0000256" key="1">
    <source>
        <dbReference type="ARBA" id="ARBA00012506"/>
    </source>
</evidence>
<dbReference type="Proteomes" id="UP001597041">
    <property type="component" value="Unassembled WGS sequence"/>
</dbReference>
<evidence type="ECO:0000313" key="9">
    <source>
        <dbReference type="Proteomes" id="UP001597041"/>
    </source>
</evidence>
<dbReference type="InterPro" id="IPR003607">
    <property type="entry name" value="HD/PDEase_dom"/>
</dbReference>
<comment type="caution">
    <text evidence="8">The sequence shown here is derived from an EMBL/GenBank/DDBJ whole genome shotgun (WGS) entry which is preliminary data.</text>
</comment>
<evidence type="ECO:0000259" key="7">
    <source>
        <dbReference type="SMART" id="SM00471"/>
    </source>
</evidence>
<dbReference type="SMART" id="SM00471">
    <property type="entry name" value="HDc"/>
    <property type="match status" value="1"/>
</dbReference>
<dbReference type="Gene3D" id="1.10.3210.10">
    <property type="entry name" value="Hypothetical protein af1432"/>
    <property type="match status" value="1"/>
</dbReference>
<keyword evidence="9" id="KW-1185">Reference proteome</keyword>
<dbReference type="PANTHER" id="PTHR35795:SF1">
    <property type="entry name" value="BIS(5'-NUCLEOSYL)-TETRAPHOSPHATASE, SYMMETRICAL"/>
    <property type="match status" value="1"/>
</dbReference>
<dbReference type="SUPFAM" id="SSF109604">
    <property type="entry name" value="HD-domain/PDEase-like"/>
    <property type="match status" value="1"/>
</dbReference>
<sequence length="194" mass="21931">MDIENLKVDLKERLTGGRYEHTLRVTDTAIKLAENFGESVENAKIAALLHDYCKCDPLEDMKQTIESDSNLPDSLLSFHHELWHGPVASVRIEEKYGVTNQAVKDAIFFHTTGRANMTKLDKIIFLADYTEPGRNFPGVDEVRATAETDLTKACYQAARNTVRFLMEKNNTVYPDSFHAYNDLNQQVFGGIENG</sequence>
<dbReference type="EC" id="3.6.1.41" evidence="1"/>
<keyword evidence="5" id="KW-0408">Iron</keyword>
<name>A0ABW3NFL9_9BACI</name>
<keyword evidence="2" id="KW-0479">Metal-binding</keyword>
<keyword evidence="3" id="KW-0547">Nucleotide-binding</keyword>
<dbReference type="Pfam" id="PF01966">
    <property type="entry name" value="HD"/>
    <property type="match status" value="1"/>
</dbReference>
<evidence type="ECO:0000313" key="8">
    <source>
        <dbReference type="EMBL" id="MFD1066317.1"/>
    </source>
</evidence>
<dbReference type="InterPro" id="IPR051094">
    <property type="entry name" value="Diverse_Catalytic_Enzymes"/>
</dbReference>
<dbReference type="GO" id="GO:0008803">
    <property type="term" value="F:bis(5'-nucleosyl)-tetraphosphatase (symmetrical) activity"/>
    <property type="evidence" value="ECO:0007669"/>
    <property type="project" value="UniProtKB-EC"/>
</dbReference>
<dbReference type="RefSeq" id="WP_379591899.1">
    <property type="nucleotide sequence ID" value="NZ_JBHTKK010000010.1"/>
</dbReference>
<evidence type="ECO:0000256" key="6">
    <source>
        <dbReference type="ARBA" id="ARBA00049417"/>
    </source>
</evidence>
<dbReference type="NCBIfam" id="TIGR00488">
    <property type="entry name" value="bis(5'-nucleosyl)-tetraphosphatase (symmetrical) YqeK"/>
    <property type="match status" value="1"/>
</dbReference>
<evidence type="ECO:0000256" key="4">
    <source>
        <dbReference type="ARBA" id="ARBA00022801"/>
    </source>
</evidence>
<organism evidence="8 9">
    <name type="scientific">Oceanobacillus locisalsi</name>
    <dbReference type="NCBI Taxonomy" id="546107"/>
    <lineage>
        <taxon>Bacteria</taxon>
        <taxon>Bacillati</taxon>
        <taxon>Bacillota</taxon>
        <taxon>Bacilli</taxon>
        <taxon>Bacillales</taxon>
        <taxon>Bacillaceae</taxon>
        <taxon>Oceanobacillus</taxon>
    </lineage>
</organism>
<evidence type="ECO:0000256" key="3">
    <source>
        <dbReference type="ARBA" id="ARBA00022741"/>
    </source>
</evidence>
<accession>A0ABW3NFL9</accession>
<protein>
    <recommendedName>
        <fullName evidence="1">bis(5'-nucleosyl)-tetraphosphatase (symmetrical)</fullName>
        <ecNumber evidence="1">3.6.1.41</ecNumber>
    </recommendedName>
</protein>
<evidence type="ECO:0000256" key="5">
    <source>
        <dbReference type="ARBA" id="ARBA00023004"/>
    </source>
</evidence>
<dbReference type="PANTHER" id="PTHR35795">
    <property type="entry name" value="SLR1885 PROTEIN"/>
    <property type="match status" value="1"/>
</dbReference>
<reference evidence="9" key="1">
    <citation type="journal article" date="2019" name="Int. J. Syst. Evol. Microbiol.">
        <title>The Global Catalogue of Microorganisms (GCM) 10K type strain sequencing project: providing services to taxonomists for standard genome sequencing and annotation.</title>
        <authorList>
            <consortium name="The Broad Institute Genomics Platform"/>
            <consortium name="The Broad Institute Genome Sequencing Center for Infectious Disease"/>
            <person name="Wu L."/>
            <person name="Ma J."/>
        </authorList>
    </citation>
    <scope>NUCLEOTIDE SEQUENCE [LARGE SCALE GENOMIC DNA]</scope>
    <source>
        <strain evidence="9">CCUG 56608</strain>
    </source>
</reference>
<evidence type="ECO:0000256" key="2">
    <source>
        <dbReference type="ARBA" id="ARBA00022723"/>
    </source>
</evidence>
<gene>
    <name evidence="8" type="primary">yqeK</name>
    <name evidence="8" type="ORF">ACFQ19_09810</name>
</gene>
<dbReference type="InterPro" id="IPR006674">
    <property type="entry name" value="HD_domain"/>
</dbReference>
<keyword evidence="4 8" id="KW-0378">Hydrolase</keyword>
<dbReference type="InterPro" id="IPR005249">
    <property type="entry name" value="YqeK"/>
</dbReference>
<comment type="catalytic activity">
    <reaction evidence="6">
        <text>P(1),P(4)-bis(5'-adenosyl) tetraphosphate + H2O = 2 ADP + 2 H(+)</text>
        <dbReference type="Rhea" id="RHEA:24252"/>
        <dbReference type="ChEBI" id="CHEBI:15377"/>
        <dbReference type="ChEBI" id="CHEBI:15378"/>
        <dbReference type="ChEBI" id="CHEBI:58141"/>
        <dbReference type="ChEBI" id="CHEBI:456216"/>
        <dbReference type="EC" id="3.6.1.41"/>
    </reaction>
</comment>